<reference evidence="2" key="1">
    <citation type="submission" date="2022-07" db="EMBL/GenBank/DDBJ databases">
        <title>Genome Sequence of Agrocybe chaxingu.</title>
        <authorList>
            <person name="Buettner E."/>
        </authorList>
    </citation>
    <scope>NUCLEOTIDE SEQUENCE</scope>
    <source>
        <strain evidence="2">MP-N11</strain>
    </source>
</reference>
<protein>
    <submittedName>
        <fullName evidence="2">Uncharacterized protein</fullName>
    </submittedName>
</protein>
<evidence type="ECO:0000256" key="1">
    <source>
        <dbReference type="SAM" id="MobiDB-lite"/>
    </source>
</evidence>
<comment type="caution">
    <text evidence="2">The sequence shown here is derived from an EMBL/GenBank/DDBJ whole genome shotgun (WGS) entry which is preliminary data.</text>
</comment>
<proteinExistence type="predicted"/>
<organism evidence="2 3">
    <name type="scientific">Agrocybe chaxingu</name>
    <dbReference type="NCBI Taxonomy" id="84603"/>
    <lineage>
        <taxon>Eukaryota</taxon>
        <taxon>Fungi</taxon>
        <taxon>Dikarya</taxon>
        <taxon>Basidiomycota</taxon>
        <taxon>Agaricomycotina</taxon>
        <taxon>Agaricomycetes</taxon>
        <taxon>Agaricomycetidae</taxon>
        <taxon>Agaricales</taxon>
        <taxon>Agaricineae</taxon>
        <taxon>Strophariaceae</taxon>
        <taxon>Agrocybe</taxon>
    </lineage>
</organism>
<feature type="compositionally biased region" description="Low complexity" evidence="1">
    <location>
        <begin position="85"/>
        <end position="101"/>
    </location>
</feature>
<feature type="region of interest" description="Disordered" evidence="1">
    <location>
        <begin position="48"/>
        <end position="119"/>
    </location>
</feature>
<accession>A0A9W8MRK3</accession>
<dbReference type="Proteomes" id="UP001148786">
    <property type="component" value="Unassembled WGS sequence"/>
</dbReference>
<evidence type="ECO:0000313" key="2">
    <source>
        <dbReference type="EMBL" id="KAJ3502032.1"/>
    </source>
</evidence>
<keyword evidence="3" id="KW-1185">Reference proteome</keyword>
<evidence type="ECO:0000313" key="3">
    <source>
        <dbReference type="Proteomes" id="UP001148786"/>
    </source>
</evidence>
<name>A0A9W8MRK3_9AGAR</name>
<sequence length="119" mass="12821">MCLDPSRTLNAADSLYSGRWSRCWTSHTHLQPPFYHTLLQSNDILLPAHGFDASPTRQAASEDIKADSASHPNPAFNYGRDGGKSSPDVPSSPRPSSVPQSTASKQSSPDIKDVNATLT</sequence>
<dbReference type="EMBL" id="JANKHO010001339">
    <property type="protein sequence ID" value="KAJ3502032.1"/>
    <property type="molecule type" value="Genomic_DNA"/>
</dbReference>
<gene>
    <name evidence="2" type="ORF">NLJ89_g9070</name>
</gene>
<dbReference type="AlphaFoldDB" id="A0A9W8MRK3"/>